<keyword evidence="4" id="KW-0456">Lyase</keyword>
<dbReference type="Pfam" id="PF08787">
    <property type="entry name" value="Alginate_lyase2"/>
    <property type="match status" value="1"/>
</dbReference>
<proteinExistence type="predicted"/>
<dbReference type="OrthoDB" id="1113844at2"/>
<dbReference type="EMBL" id="SOBT01000008">
    <property type="protein sequence ID" value="TDU31807.1"/>
    <property type="molecule type" value="Genomic_DNA"/>
</dbReference>
<evidence type="ECO:0000259" key="3">
    <source>
        <dbReference type="Pfam" id="PF08787"/>
    </source>
</evidence>
<gene>
    <name evidence="4" type="ORF">DFR24_1189</name>
</gene>
<feature type="signal peptide" evidence="2">
    <location>
        <begin position="1"/>
        <end position="22"/>
    </location>
</feature>
<dbReference type="GO" id="GO:0016829">
    <property type="term" value="F:lyase activity"/>
    <property type="evidence" value="ECO:0007669"/>
    <property type="project" value="UniProtKB-KW"/>
</dbReference>
<comment type="caution">
    <text evidence="4">The sequence shown here is derived from an EMBL/GenBank/DDBJ whole genome shotgun (WGS) entry which is preliminary data.</text>
</comment>
<feature type="region of interest" description="Disordered" evidence="1">
    <location>
        <begin position="30"/>
        <end position="53"/>
    </location>
</feature>
<dbReference type="Proteomes" id="UP000295341">
    <property type="component" value="Unassembled WGS sequence"/>
</dbReference>
<evidence type="ECO:0000256" key="1">
    <source>
        <dbReference type="SAM" id="MobiDB-lite"/>
    </source>
</evidence>
<name>A0A4R7PCP1_9GAMM</name>
<dbReference type="RefSeq" id="WP_133880366.1">
    <property type="nucleotide sequence ID" value="NZ_SOBT01000008.1"/>
</dbReference>
<evidence type="ECO:0000313" key="5">
    <source>
        <dbReference type="Proteomes" id="UP000295341"/>
    </source>
</evidence>
<protein>
    <submittedName>
        <fullName evidence="4">Alginate lyase</fullName>
    </submittedName>
</protein>
<reference evidence="4 5" key="1">
    <citation type="submission" date="2019-03" db="EMBL/GenBank/DDBJ databases">
        <title>Genomic Encyclopedia of Type Strains, Phase IV (KMG-IV): sequencing the most valuable type-strain genomes for metagenomic binning, comparative biology and taxonomic classification.</title>
        <authorList>
            <person name="Goeker M."/>
        </authorList>
    </citation>
    <scope>NUCLEOTIDE SEQUENCE [LARGE SCALE GENOMIC DNA]</scope>
    <source>
        <strain evidence="4 5">DSM 26377</strain>
    </source>
</reference>
<dbReference type="AlphaFoldDB" id="A0A4R7PCP1"/>
<evidence type="ECO:0000256" key="2">
    <source>
        <dbReference type="SAM" id="SignalP"/>
    </source>
</evidence>
<organism evidence="4 5">
    <name type="scientific">Panacagrimonas perspica</name>
    <dbReference type="NCBI Taxonomy" id="381431"/>
    <lineage>
        <taxon>Bacteria</taxon>
        <taxon>Pseudomonadati</taxon>
        <taxon>Pseudomonadota</taxon>
        <taxon>Gammaproteobacteria</taxon>
        <taxon>Nevskiales</taxon>
        <taxon>Nevskiaceae</taxon>
        <taxon>Panacagrimonas</taxon>
    </lineage>
</organism>
<feature type="chain" id="PRO_5030099605" evidence="2">
    <location>
        <begin position="23"/>
        <end position="296"/>
    </location>
</feature>
<keyword evidence="2" id="KW-0732">Signal</keyword>
<feature type="domain" description="Alginate lyase 2" evidence="3">
    <location>
        <begin position="61"/>
        <end position="296"/>
    </location>
</feature>
<dbReference type="InterPro" id="IPR014895">
    <property type="entry name" value="Alginate_lyase_2"/>
</dbReference>
<accession>A0A4R7PCP1</accession>
<keyword evidence="5" id="KW-1185">Reference proteome</keyword>
<evidence type="ECO:0000313" key="4">
    <source>
        <dbReference type="EMBL" id="TDU31807.1"/>
    </source>
</evidence>
<dbReference type="InterPro" id="IPR013320">
    <property type="entry name" value="ConA-like_dom_sf"/>
</dbReference>
<dbReference type="Gene3D" id="2.60.120.200">
    <property type="match status" value="1"/>
</dbReference>
<dbReference type="SUPFAM" id="SSF49899">
    <property type="entry name" value="Concanavalin A-like lectins/glucanases"/>
    <property type="match status" value="1"/>
</dbReference>
<sequence>MTANPAVRLVLIFAGITMIVFAASCQEDASSDPGEVAQGSQPELPEPAYGGSTVKAPHENFDLTHWKLTLPSGDEISSRQLQQGYQLANVFYTDPYNGGLVMRSPNIAGHTRGSKYPRCEFREMRKPDGSASDSANNWTTSTGGRLKVALQVDAVSATGDSGKRGRVVIGQIHGPDTEVVRLYFDKEPHERTGRLYVGTDRVRSGDSTLSADIVSNKDGNGIGLGEPFGYEIDLHGLQLKVTIRRPRGEVAVFNQTIDPLYEGLDLYFKAGVYNQNNTGDSTDYAQATLFAIQASH</sequence>